<comment type="cofactor">
    <cofactor evidence="1 7">
        <name>heme</name>
        <dbReference type="ChEBI" id="CHEBI:30413"/>
    </cofactor>
</comment>
<organism evidence="10 11">
    <name type="scientific">Collybiopsis confluens</name>
    <dbReference type="NCBI Taxonomy" id="2823264"/>
    <lineage>
        <taxon>Eukaryota</taxon>
        <taxon>Fungi</taxon>
        <taxon>Dikarya</taxon>
        <taxon>Basidiomycota</taxon>
        <taxon>Agaricomycotina</taxon>
        <taxon>Agaricomycetes</taxon>
        <taxon>Agaricomycetidae</taxon>
        <taxon>Agaricales</taxon>
        <taxon>Marasmiineae</taxon>
        <taxon>Omphalotaceae</taxon>
        <taxon>Collybiopsis</taxon>
    </lineage>
</organism>
<dbReference type="GO" id="GO:0016705">
    <property type="term" value="F:oxidoreductase activity, acting on paired donors, with incorporation or reduction of molecular oxygen"/>
    <property type="evidence" value="ECO:0007669"/>
    <property type="project" value="InterPro"/>
</dbReference>
<name>A0A8H5CJ46_9AGAR</name>
<proteinExistence type="inferred from homology"/>
<dbReference type="Gene3D" id="1.10.630.10">
    <property type="entry name" value="Cytochrome P450"/>
    <property type="match status" value="1"/>
</dbReference>
<keyword evidence="7 8" id="KW-0349">Heme</keyword>
<evidence type="ECO:0000256" key="7">
    <source>
        <dbReference type="PIRSR" id="PIRSR602401-1"/>
    </source>
</evidence>
<reference evidence="10 11" key="1">
    <citation type="journal article" date="2020" name="ISME J.">
        <title>Uncovering the hidden diversity of litter-decomposition mechanisms in mushroom-forming fungi.</title>
        <authorList>
            <person name="Floudas D."/>
            <person name="Bentzer J."/>
            <person name="Ahren D."/>
            <person name="Johansson T."/>
            <person name="Persson P."/>
            <person name="Tunlid A."/>
        </authorList>
    </citation>
    <scope>NUCLEOTIDE SEQUENCE [LARGE SCALE GENOMIC DNA]</scope>
    <source>
        <strain evidence="10 11">CBS 406.79</strain>
    </source>
</reference>
<evidence type="ECO:0000313" key="11">
    <source>
        <dbReference type="Proteomes" id="UP000518752"/>
    </source>
</evidence>
<dbReference type="PRINTS" id="PR00385">
    <property type="entry name" value="P450"/>
</dbReference>
<keyword evidence="9" id="KW-1133">Transmembrane helix</keyword>
<keyword evidence="5 8" id="KW-0560">Oxidoreductase</keyword>
<dbReference type="Pfam" id="PF00067">
    <property type="entry name" value="p450"/>
    <property type="match status" value="1"/>
</dbReference>
<evidence type="ECO:0000256" key="2">
    <source>
        <dbReference type="ARBA" id="ARBA00005179"/>
    </source>
</evidence>
<dbReference type="SUPFAM" id="SSF48264">
    <property type="entry name" value="Cytochrome P450"/>
    <property type="match status" value="1"/>
</dbReference>
<keyword evidence="9" id="KW-0812">Transmembrane</keyword>
<dbReference type="InterPro" id="IPR050121">
    <property type="entry name" value="Cytochrome_P450_monoxygenase"/>
</dbReference>
<keyword evidence="11" id="KW-1185">Reference proteome</keyword>
<feature type="binding site" description="axial binding residue" evidence="7">
    <location>
        <position position="431"/>
    </location>
    <ligand>
        <name>heme</name>
        <dbReference type="ChEBI" id="CHEBI:30413"/>
    </ligand>
    <ligandPart>
        <name>Fe</name>
        <dbReference type="ChEBI" id="CHEBI:18248"/>
    </ligandPart>
</feature>
<dbReference type="InterPro" id="IPR017972">
    <property type="entry name" value="Cyt_P450_CS"/>
</dbReference>
<feature type="transmembrane region" description="Helical" evidence="9">
    <location>
        <begin position="6"/>
        <end position="26"/>
    </location>
</feature>
<dbReference type="PRINTS" id="PR00463">
    <property type="entry name" value="EP450I"/>
</dbReference>
<sequence length="493" mass="56423">MWHMLLQISYGVGCYLGALTLYRLFFHPLQKYPGPLLAALTEGYEAYYNIVQFGGLVDELVRLHEIYGPVIRIGPNKLHFKDRRAFHDIYTNGSSMLKDPAFYHGLIAHAPDSSVYFCDSKQSKDRRALLAPLFSRRAVDKLLHILEERHNSPSTSIPMSVSYHSLTTDLITSYCFAESTNTLDIPNFSHPLLEGVQEVVKGLWVQRYFPFINRLAMGLPKSMLLRLLPEFKGFVEMQEGFSTKITELRKEFPEGFNKVDHETVYHHLIEPKNQARPTMKSLVSEAFTLVIAGSDTVAHACTLGTFYVLKEAHIRRKLTEELEEAWPDKGTPMSYAKLEKLPYLSAVIKETLRFSIGVVHPLPRIIGNETPAIAGLKLPPGTIVGMSALFLHMNPDVFEDPFTFNPDRWLAEDTAEMIHDLAPFSKGPRMCIGFGLAWCELYLIFANIFRKLDLSLVHGDEVDDFRWSTEHRDYYTPHWKTSYRAFVNEKVRE</sequence>
<keyword evidence="8" id="KW-0503">Monooxygenase</keyword>
<accession>A0A8H5CJ46</accession>
<dbReference type="AlphaFoldDB" id="A0A8H5CJ46"/>
<dbReference type="GO" id="GO:0004497">
    <property type="term" value="F:monooxygenase activity"/>
    <property type="evidence" value="ECO:0007669"/>
    <property type="project" value="UniProtKB-KW"/>
</dbReference>
<evidence type="ECO:0008006" key="12">
    <source>
        <dbReference type="Google" id="ProtNLM"/>
    </source>
</evidence>
<dbReference type="CDD" id="cd11062">
    <property type="entry name" value="CYP58-like"/>
    <property type="match status" value="1"/>
</dbReference>
<dbReference type="PANTHER" id="PTHR24305">
    <property type="entry name" value="CYTOCHROME P450"/>
    <property type="match status" value="1"/>
</dbReference>
<dbReference type="InterPro" id="IPR036396">
    <property type="entry name" value="Cyt_P450_sf"/>
</dbReference>
<dbReference type="InterPro" id="IPR002401">
    <property type="entry name" value="Cyt_P450_E_grp-I"/>
</dbReference>
<dbReference type="OrthoDB" id="1470350at2759"/>
<dbReference type="GO" id="GO:0020037">
    <property type="term" value="F:heme binding"/>
    <property type="evidence" value="ECO:0007669"/>
    <property type="project" value="InterPro"/>
</dbReference>
<evidence type="ECO:0000256" key="4">
    <source>
        <dbReference type="ARBA" id="ARBA00022723"/>
    </source>
</evidence>
<dbReference type="Proteomes" id="UP000518752">
    <property type="component" value="Unassembled WGS sequence"/>
</dbReference>
<keyword evidence="4 7" id="KW-0479">Metal-binding</keyword>
<dbReference type="PANTHER" id="PTHR24305:SF157">
    <property type="entry name" value="N-ACETYLTRYPTOPHAN 6-HYDROXYLASE IVOC-RELATED"/>
    <property type="match status" value="1"/>
</dbReference>
<dbReference type="GO" id="GO:0005506">
    <property type="term" value="F:iron ion binding"/>
    <property type="evidence" value="ECO:0007669"/>
    <property type="project" value="InterPro"/>
</dbReference>
<evidence type="ECO:0000256" key="6">
    <source>
        <dbReference type="ARBA" id="ARBA00023004"/>
    </source>
</evidence>
<comment type="caution">
    <text evidence="10">The sequence shown here is derived from an EMBL/GenBank/DDBJ whole genome shotgun (WGS) entry which is preliminary data.</text>
</comment>
<evidence type="ECO:0000256" key="9">
    <source>
        <dbReference type="SAM" id="Phobius"/>
    </source>
</evidence>
<protein>
    <recommendedName>
        <fullName evidence="12">Cytochrome P450</fullName>
    </recommendedName>
</protein>
<gene>
    <name evidence="10" type="ORF">D9757_014480</name>
</gene>
<comment type="similarity">
    <text evidence="3 8">Belongs to the cytochrome P450 family.</text>
</comment>
<evidence type="ECO:0000256" key="5">
    <source>
        <dbReference type="ARBA" id="ARBA00023002"/>
    </source>
</evidence>
<evidence type="ECO:0000256" key="3">
    <source>
        <dbReference type="ARBA" id="ARBA00010617"/>
    </source>
</evidence>
<comment type="pathway">
    <text evidence="2">Secondary metabolite biosynthesis.</text>
</comment>
<dbReference type="EMBL" id="JAACJN010000492">
    <property type="protein sequence ID" value="KAF5342726.1"/>
    <property type="molecule type" value="Genomic_DNA"/>
</dbReference>
<evidence type="ECO:0000256" key="1">
    <source>
        <dbReference type="ARBA" id="ARBA00001971"/>
    </source>
</evidence>
<dbReference type="InterPro" id="IPR001128">
    <property type="entry name" value="Cyt_P450"/>
</dbReference>
<evidence type="ECO:0000313" key="10">
    <source>
        <dbReference type="EMBL" id="KAF5342726.1"/>
    </source>
</evidence>
<evidence type="ECO:0000256" key="8">
    <source>
        <dbReference type="RuleBase" id="RU000461"/>
    </source>
</evidence>
<keyword evidence="6 7" id="KW-0408">Iron</keyword>
<keyword evidence="9" id="KW-0472">Membrane</keyword>
<dbReference type="PROSITE" id="PS00086">
    <property type="entry name" value="CYTOCHROME_P450"/>
    <property type="match status" value="1"/>
</dbReference>